<feature type="compositionally biased region" description="Low complexity" evidence="1">
    <location>
        <begin position="1233"/>
        <end position="1244"/>
    </location>
</feature>
<feature type="compositionally biased region" description="Basic and acidic residues" evidence="1">
    <location>
        <begin position="686"/>
        <end position="696"/>
    </location>
</feature>
<evidence type="ECO:0000313" key="3">
    <source>
        <dbReference type="EMBL" id="KAK4766445.1"/>
    </source>
</evidence>
<evidence type="ECO:0000256" key="1">
    <source>
        <dbReference type="SAM" id="MobiDB-lite"/>
    </source>
</evidence>
<feature type="region of interest" description="Disordered" evidence="1">
    <location>
        <begin position="665"/>
        <end position="720"/>
    </location>
</feature>
<evidence type="ECO:0000313" key="4">
    <source>
        <dbReference type="Proteomes" id="UP001345219"/>
    </source>
</evidence>
<dbReference type="Gene3D" id="1.10.287.110">
    <property type="entry name" value="DnaJ domain"/>
    <property type="match status" value="1"/>
</dbReference>
<feature type="compositionally biased region" description="Polar residues" evidence="1">
    <location>
        <begin position="16"/>
        <end position="26"/>
    </location>
</feature>
<dbReference type="AlphaFoldDB" id="A0AAN7QIZ6"/>
<organism evidence="3 4">
    <name type="scientific">Trapa incisa</name>
    <dbReference type="NCBI Taxonomy" id="236973"/>
    <lineage>
        <taxon>Eukaryota</taxon>
        <taxon>Viridiplantae</taxon>
        <taxon>Streptophyta</taxon>
        <taxon>Embryophyta</taxon>
        <taxon>Tracheophyta</taxon>
        <taxon>Spermatophyta</taxon>
        <taxon>Magnoliopsida</taxon>
        <taxon>eudicotyledons</taxon>
        <taxon>Gunneridae</taxon>
        <taxon>Pentapetalae</taxon>
        <taxon>rosids</taxon>
        <taxon>malvids</taxon>
        <taxon>Myrtales</taxon>
        <taxon>Lythraceae</taxon>
        <taxon>Trapa</taxon>
    </lineage>
</organism>
<dbReference type="SUPFAM" id="SSF81901">
    <property type="entry name" value="HCP-like"/>
    <property type="match status" value="1"/>
</dbReference>
<dbReference type="SUPFAM" id="SSF48452">
    <property type="entry name" value="TPR-like"/>
    <property type="match status" value="2"/>
</dbReference>
<dbReference type="InterPro" id="IPR011990">
    <property type="entry name" value="TPR-like_helical_dom_sf"/>
</dbReference>
<dbReference type="Proteomes" id="UP001345219">
    <property type="component" value="Chromosome 7"/>
</dbReference>
<dbReference type="SMART" id="SM00028">
    <property type="entry name" value="TPR"/>
    <property type="match status" value="7"/>
</dbReference>
<feature type="region of interest" description="Disordered" evidence="1">
    <location>
        <begin position="1"/>
        <end position="66"/>
    </location>
</feature>
<sequence length="1276" mass="140744">MPPPVFSFSPEKVALKTQNSTASQASRPRVMKVRRHLRSRTATDGQQSPACDSMAPAPPIDYDKLRADDCGINGNVPSSSHEPPEVSFCFSFNGAGRTSELKMQNSSGNEDDSGKEAYPYFVFGSSQSNQASFFNLETKGFSEQFRKLNLGNNLKTKAVTAAGTHEGKTSDSVFNFNLGVSVNHDNGLESGASVFNSNTRGSSVNDQSAASFEPCKNQHDADKNDNEAKVDENIFVFGSQGNLSSQPAGISAIKPSMSVSNSYPSFICSEPMESNVTKKSRAIRIKRLQKRGKPVGPPTVDLSMEKQCFLEELNANENPSTSNCYSPMEYSPYRENAVDNQSSQEKQTSEHMSGYCSAKMSFMTESSIGKQDVSGRSEDKTGKSASGPGNIGTIAGTAAAACQSGSAAHPPESDQFCSHSFVGNSAQFLFSSSSRNSDHGSFTFSASGRCEHHSRRHIKDTFASFSTSQGAAVENDSFSFVGQSGHIHDREVSSKEAPRVLPKICRKPRPRLLKLRKHSHITASTREKAFVLNPFPAVPDGLFQVNLSYADASTSNDSAVLEVNCSARDASTSNNVMDGESQGVNPVGHAGDCLQSSYMAADKSDSCGSVPNYISSIKYSDANLSKTEANPTQGSFVFSASNVVVVNSSRRRHLRKKNYCAQRTSDPFVSNPDLNSSNSFPCEETSFPREDTSLAHEDDDDKSYFNGQETREQEEASTSSIQEACEKWRFRGNQAYKSGHFSRAERFYTKGIDSVPSHETRGFCLKPLLLCYSDRASTRMSVGRLREAIDDCTKAAALDPSFVKVQIREANCHLMLGEIEKAIYAYNKIIESGVSVCLDRRLIIEAAEGLQGARKVAEHIKLYTQLLDEKNSDAEFRALEIISEAMSICKFSEKLLQMKAEVLYMLRKYEEVIQLCEQSLVIAERLVTSDMPKNEGKLRVRLWRFFLIAKSKFSLGRLEEALDLLQKVEMPGCLNDKSLSESMASVTMLSSTIQKLLESKKYGNAAFQSKKYEEAVEHYTAALSSSSGSRPFTAICFCNRAAAYQALGQIADGIADCSLAMALDGKYAKAVSRRATMHELIRHYEQAASDYCRLISILENHSNPNIASGGFNDKANELRKAYKHKSSMEEQSKRGTPLDFYLILGVKQSDTSADIKKAYRKAALRHHPDKAGQFLRSDSGYEGQLWKEISEVVQEDADRLFKLIGEAHAVLSDTSKRAQYDLEEEISKTPKEGSGLSSYYSKKSSNYHDFSSQSNSRRQHRQENWKSRGSSRSPWW</sequence>
<accession>A0AAN7QIZ6</accession>
<feature type="compositionally biased region" description="Polar residues" evidence="1">
    <location>
        <begin position="1267"/>
        <end position="1276"/>
    </location>
</feature>
<dbReference type="PROSITE" id="PS50076">
    <property type="entry name" value="DNAJ_2"/>
    <property type="match status" value="1"/>
</dbReference>
<keyword evidence="4" id="KW-1185">Reference proteome</keyword>
<feature type="region of interest" description="Disordered" evidence="1">
    <location>
        <begin position="367"/>
        <end position="390"/>
    </location>
</feature>
<dbReference type="SUPFAM" id="SSF46565">
    <property type="entry name" value="Chaperone J-domain"/>
    <property type="match status" value="1"/>
</dbReference>
<dbReference type="PROSITE" id="PS00636">
    <property type="entry name" value="DNAJ_1"/>
    <property type="match status" value="1"/>
</dbReference>
<dbReference type="InterPro" id="IPR036869">
    <property type="entry name" value="J_dom_sf"/>
</dbReference>
<feature type="compositionally biased region" description="Basic residues" evidence="1">
    <location>
        <begin position="29"/>
        <end position="39"/>
    </location>
</feature>
<dbReference type="Gene3D" id="1.25.40.10">
    <property type="entry name" value="Tetratricopeptide repeat domain"/>
    <property type="match status" value="3"/>
</dbReference>
<feature type="compositionally biased region" description="Polar residues" evidence="1">
    <location>
        <begin position="40"/>
        <end position="50"/>
    </location>
</feature>
<dbReference type="InterPro" id="IPR019734">
    <property type="entry name" value="TPR_rpt"/>
</dbReference>
<dbReference type="EMBL" id="JAXIOK010000007">
    <property type="protein sequence ID" value="KAK4766445.1"/>
    <property type="molecule type" value="Genomic_DNA"/>
</dbReference>
<name>A0AAN7QIZ6_9MYRT</name>
<feature type="region of interest" description="Disordered" evidence="1">
    <location>
        <begin position="198"/>
        <end position="223"/>
    </location>
</feature>
<feature type="region of interest" description="Disordered" evidence="1">
    <location>
        <begin position="1224"/>
        <end position="1276"/>
    </location>
</feature>
<dbReference type="InterPro" id="IPR018253">
    <property type="entry name" value="DnaJ_domain_CS"/>
</dbReference>
<dbReference type="Pfam" id="PF00226">
    <property type="entry name" value="DnaJ"/>
    <property type="match status" value="1"/>
</dbReference>
<dbReference type="PANTHER" id="PTHR45181">
    <property type="entry name" value="HEAT SHOCK PROTEIN DNAJ WITH TETRATRICOPEPTIDE REPEAT-CONTAINING PROTEIN"/>
    <property type="match status" value="1"/>
</dbReference>
<dbReference type="PRINTS" id="PR00625">
    <property type="entry name" value="JDOMAIN"/>
</dbReference>
<feature type="compositionally biased region" description="Polar residues" evidence="1">
    <location>
        <begin position="198"/>
        <end position="210"/>
    </location>
</feature>
<protein>
    <recommendedName>
        <fullName evidence="2">J domain-containing protein</fullName>
    </recommendedName>
</protein>
<feature type="compositionally biased region" description="Basic and acidic residues" evidence="1">
    <location>
        <begin position="373"/>
        <end position="382"/>
    </location>
</feature>
<proteinExistence type="predicted"/>
<feature type="domain" description="J" evidence="2">
    <location>
        <begin position="1139"/>
        <end position="1224"/>
    </location>
</feature>
<dbReference type="InterPro" id="IPR001623">
    <property type="entry name" value="DnaJ_domain"/>
</dbReference>
<reference evidence="3 4" key="1">
    <citation type="journal article" date="2023" name="Hortic Res">
        <title>Pangenome of water caltrop reveals structural variations and asymmetric subgenome divergence after allopolyploidization.</title>
        <authorList>
            <person name="Zhang X."/>
            <person name="Chen Y."/>
            <person name="Wang L."/>
            <person name="Yuan Y."/>
            <person name="Fang M."/>
            <person name="Shi L."/>
            <person name="Lu R."/>
            <person name="Comes H.P."/>
            <person name="Ma Y."/>
            <person name="Chen Y."/>
            <person name="Huang G."/>
            <person name="Zhou Y."/>
            <person name="Zheng Z."/>
            <person name="Qiu Y."/>
        </authorList>
    </citation>
    <scope>NUCLEOTIDE SEQUENCE [LARGE SCALE GENOMIC DNA]</scope>
    <source>
        <tissue evidence="3">Roots</tissue>
    </source>
</reference>
<evidence type="ECO:0000259" key="2">
    <source>
        <dbReference type="PROSITE" id="PS50076"/>
    </source>
</evidence>
<gene>
    <name evidence="3" type="ORF">SAY87_008087</name>
</gene>
<dbReference type="SMART" id="SM00271">
    <property type="entry name" value="DnaJ"/>
    <property type="match status" value="1"/>
</dbReference>
<comment type="caution">
    <text evidence="3">The sequence shown here is derived from an EMBL/GenBank/DDBJ whole genome shotgun (WGS) entry which is preliminary data.</text>
</comment>
<dbReference type="CDD" id="cd06257">
    <property type="entry name" value="DnaJ"/>
    <property type="match status" value="1"/>
</dbReference>
<feature type="compositionally biased region" description="Polar residues" evidence="1">
    <location>
        <begin position="665"/>
        <end position="680"/>
    </location>
</feature>
<dbReference type="PANTHER" id="PTHR45181:SF8">
    <property type="entry name" value="HEAT SHOCK PROTEIN DNAJ WITH TETRATRICOPEPTIDE REPEAT-CONTAINING PROTEIN"/>
    <property type="match status" value="1"/>
</dbReference>